<dbReference type="Proteomes" id="UP000808349">
    <property type="component" value="Unassembled WGS sequence"/>
</dbReference>
<organism evidence="2 3">
    <name type="scientific">Candidatus Defluviibacterium haderslevense</name>
    <dbReference type="NCBI Taxonomy" id="2981993"/>
    <lineage>
        <taxon>Bacteria</taxon>
        <taxon>Pseudomonadati</taxon>
        <taxon>Bacteroidota</taxon>
        <taxon>Saprospiria</taxon>
        <taxon>Saprospirales</taxon>
        <taxon>Saprospiraceae</taxon>
        <taxon>Candidatus Defluviibacterium</taxon>
    </lineage>
</organism>
<reference evidence="2 3" key="1">
    <citation type="submission" date="2020-10" db="EMBL/GenBank/DDBJ databases">
        <title>Connecting structure to function with the recovery of over 1000 high-quality activated sludge metagenome-assembled genomes encoding full-length rRNA genes using long-read sequencing.</title>
        <authorList>
            <person name="Singleton C.M."/>
            <person name="Petriglieri F."/>
            <person name="Kristensen J.M."/>
            <person name="Kirkegaard R.H."/>
            <person name="Michaelsen T.Y."/>
            <person name="Andersen M.H."/>
            <person name="Karst S.M."/>
            <person name="Dueholm M.S."/>
            <person name="Nielsen P.H."/>
            <person name="Albertsen M."/>
        </authorList>
    </citation>
    <scope>NUCLEOTIDE SEQUENCE [LARGE SCALE GENOMIC DNA]</scope>
    <source>
        <strain evidence="2">Ribe_18-Q3-R11-54_BAT3C.373</strain>
    </source>
</reference>
<protein>
    <submittedName>
        <fullName evidence="2">T9SS type A sorting domain-containing protein</fullName>
    </submittedName>
</protein>
<accession>A0A9D7SB52</accession>
<dbReference type="NCBIfam" id="TIGR04183">
    <property type="entry name" value="Por_Secre_tail"/>
    <property type="match status" value="1"/>
</dbReference>
<dbReference type="EMBL" id="JADKFW010000021">
    <property type="protein sequence ID" value="MBK9719400.1"/>
    <property type="molecule type" value="Genomic_DNA"/>
</dbReference>
<evidence type="ECO:0000313" key="3">
    <source>
        <dbReference type="Proteomes" id="UP000808349"/>
    </source>
</evidence>
<dbReference type="Pfam" id="PF18962">
    <property type="entry name" value="Por_Secre_tail"/>
    <property type="match status" value="1"/>
</dbReference>
<dbReference type="InterPro" id="IPR026444">
    <property type="entry name" value="Secre_tail"/>
</dbReference>
<comment type="caution">
    <text evidence="2">The sequence shown here is derived from an EMBL/GenBank/DDBJ whole genome shotgun (WGS) entry which is preliminary data.</text>
</comment>
<sequence>MAYDRSGKIQVDTVSGRVEIANVNSIASNGIHPFRINANPVHDQIIIEYHDIQTRDVEVHLYDLSGKEVTINVDNENQRIKINVKEICNGMYLLKLNSNGKNSVMKIFIQH</sequence>
<evidence type="ECO:0000259" key="1">
    <source>
        <dbReference type="Pfam" id="PF18962"/>
    </source>
</evidence>
<proteinExistence type="predicted"/>
<evidence type="ECO:0000313" key="2">
    <source>
        <dbReference type="EMBL" id="MBK9719400.1"/>
    </source>
</evidence>
<gene>
    <name evidence="2" type="ORF">IPO85_18175</name>
</gene>
<dbReference type="AlphaFoldDB" id="A0A9D7SB52"/>
<name>A0A9D7SB52_9BACT</name>
<feature type="domain" description="Secretion system C-terminal sorting" evidence="1">
    <location>
        <begin position="39"/>
        <end position="109"/>
    </location>
</feature>